<sequence length="166" mass="18986">MWDWILMYNGIIIYFLLQPVDIMLMPFILMLTLLLLCMFLSMLGFKSIIGLISQFDYSLVTLTFENSPSLWSQPPEAAHYRRCSLLRTTPPAFPSFLPQRHLGKRPPSLGSELNHASISSKSNPLSSKVSQTYIQCRRSDLLIASAVLYRICRLLREISELGFLVL</sequence>
<keyword evidence="2" id="KW-1185">Reference proteome</keyword>
<evidence type="ECO:0000313" key="1">
    <source>
        <dbReference type="EMBL" id="KAI3810087.1"/>
    </source>
</evidence>
<dbReference type="EMBL" id="CM042024">
    <property type="protein sequence ID" value="KAI3810087.1"/>
    <property type="molecule type" value="Genomic_DNA"/>
</dbReference>
<comment type="caution">
    <text evidence="1">The sequence shown here is derived from an EMBL/GenBank/DDBJ whole genome shotgun (WGS) entry which is preliminary data.</text>
</comment>
<reference evidence="2" key="1">
    <citation type="journal article" date="2022" name="Mol. Ecol. Resour.">
        <title>The genomes of chicory, endive, great burdock and yacon provide insights into Asteraceae palaeo-polyploidization history and plant inulin production.</title>
        <authorList>
            <person name="Fan W."/>
            <person name="Wang S."/>
            <person name="Wang H."/>
            <person name="Wang A."/>
            <person name="Jiang F."/>
            <person name="Liu H."/>
            <person name="Zhao H."/>
            <person name="Xu D."/>
            <person name="Zhang Y."/>
        </authorList>
    </citation>
    <scope>NUCLEOTIDE SEQUENCE [LARGE SCALE GENOMIC DNA]</scope>
    <source>
        <strain evidence="2">cv. Yunnan</strain>
    </source>
</reference>
<name>A0ACB9ISQ3_9ASTR</name>
<accession>A0ACB9ISQ3</accession>
<reference evidence="1 2" key="2">
    <citation type="journal article" date="2022" name="Mol. Ecol. Resour.">
        <title>The genomes of chicory, endive, great burdock and yacon provide insights into Asteraceae paleo-polyploidization history and plant inulin production.</title>
        <authorList>
            <person name="Fan W."/>
            <person name="Wang S."/>
            <person name="Wang H."/>
            <person name="Wang A."/>
            <person name="Jiang F."/>
            <person name="Liu H."/>
            <person name="Zhao H."/>
            <person name="Xu D."/>
            <person name="Zhang Y."/>
        </authorList>
    </citation>
    <scope>NUCLEOTIDE SEQUENCE [LARGE SCALE GENOMIC DNA]</scope>
    <source>
        <strain evidence="2">cv. Yunnan</strain>
        <tissue evidence="1">Leaves</tissue>
    </source>
</reference>
<evidence type="ECO:0000313" key="2">
    <source>
        <dbReference type="Proteomes" id="UP001056120"/>
    </source>
</evidence>
<protein>
    <submittedName>
        <fullName evidence="1">Uncharacterized protein</fullName>
    </submittedName>
</protein>
<gene>
    <name evidence="1" type="ORF">L1987_19695</name>
</gene>
<organism evidence="1 2">
    <name type="scientific">Smallanthus sonchifolius</name>
    <dbReference type="NCBI Taxonomy" id="185202"/>
    <lineage>
        <taxon>Eukaryota</taxon>
        <taxon>Viridiplantae</taxon>
        <taxon>Streptophyta</taxon>
        <taxon>Embryophyta</taxon>
        <taxon>Tracheophyta</taxon>
        <taxon>Spermatophyta</taxon>
        <taxon>Magnoliopsida</taxon>
        <taxon>eudicotyledons</taxon>
        <taxon>Gunneridae</taxon>
        <taxon>Pentapetalae</taxon>
        <taxon>asterids</taxon>
        <taxon>campanulids</taxon>
        <taxon>Asterales</taxon>
        <taxon>Asteraceae</taxon>
        <taxon>Asteroideae</taxon>
        <taxon>Heliantheae alliance</taxon>
        <taxon>Millerieae</taxon>
        <taxon>Smallanthus</taxon>
    </lineage>
</organism>
<dbReference type="Proteomes" id="UP001056120">
    <property type="component" value="Linkage Group LG07"/>
</dbReference>
<proteinExistence type="predicted"/>